<evidence type="ECO:0000313" key="10">
    <source>
        <dbReference type="Proteomes" id="UP000305778"/>
    </source>
</evidence>
<feature type="region of interest" description="Disordered" evidence="7">
    <location>
        <begin position="1"/>
        <end position="25"/>
    </location>
</feature>
<dbReference type="InterPro" id="IPR036778">
    <property type="entry name" value="OHCU_decarboxylase_sf"/>
</dbReference>
<dbReference type="SUPFAM" id="SSF158694">
    <property type="entry name" value="UraD-Like"/>
    <property type="match status" value="1"/>
</dbReference>
<evidence type="ECO:0000256" key="2">
    <source>
        <dbReference type="ARBA" id="ARBA00004754"/>
    </source>
</evidence>
<reference evidence="9 10" key="1">
    <citation type="submission" date="2019-04" db="EMBL/GenBank/DDBJ databases">
        <title>Streptomyces oryziradicis sp. nov., a novel actinomycete isolated from rhizosphere soil of rice (Oryza sativa L.).</title>
        <authorList>
            <person name="Li C."/>
        </authorList>
    </citation>
    <scope>NUCLEOTIDE SEQUENCE [LARGE SCALE GENOMIC DNA]</scope>
    <source>
        <strain evidence="9 10">NEAU-C40</strain>
    </source>
</reference>
<evidence type="ECO:0000256" key="5">
    <source>
        <dbReference type="ARBA" id="ARBA00022793"/>
    </source>
</evidence>
<evidence type="ECO:0000256" key="6">
    <source>
        <dbReference type="ARBA" id="ARBA00023239"/>
    </source>
</evidence>
<dbReference type="GO" id="GO:0051997">
    <property type="term" value="F:2-oxo-4-hydroxy-4-carboxy-5-ureidoimidazoline decarboxylase activity"/>
    <property type="evidence" value="ECO:0007669"/>
    <property type="project" value="UniProtKB-EC"/>
</dbReference>
<protein>
    <recommendedName>
        <fullName evidence="3">2-oxo-4-hydroxy-4-carboxy-5-ureidoimidazoline decarboxylase</fullName>
        <ecNumber evidence="3">4.1.1.97</ecNumber>
    </recommendedName>
</protein>
<proteinExistence type="predicted"/>
<dbReference type="EC" id="4.1.1.97" evidence="3"/>
<feature type="domain" description="Oxo-4-hydroxy-4-carboxy-5-ureidoimidazoline decarboxylase" evidence="8">
    <location>
        <begin position="30"/>
        <end position="88"/>
    </location>
</feature>
<dbReference type="Proteomes" id="UP000305778">
    <property type="component" value="Unassembled WGS sequence"/>
</dbReference>
<dbReference type="RefSeq" id="WP_136728410.1">
    <property type="nucleotide sequence ID" value="NZ_SUMC01000053.1"/>
</dbReference>
<comment type="catalytic activity">
    <reaction evidence="1">
        <text>5-hydroxy-2-oxo-4-ureido-2,5-dihydro-1H-imidazole-5-carboxylate + H(+) = (S)-allantoin + CO2</text>
        <dbReference type="Rhea" id="RHEA:26301"/>
        <dbReference type="ChEBI" id="CHEBI:15378"/>
        <dbReference type="ChEBI" id="CHEBI:15678"/>
        <dbReference type="ChEBI" id="CHEBI:16526"/>
        <dbReference type="ChEBI" id="CHEBI:58639"/>
        <dbReference type="EC" id="4.1.1.97"/>
    </reaction>
</comment>
<keyword evidence="5" id="KW-0210">Decarboxylase</keyword>
<name>A0A4U0S2Y3_9ACTN</name>
<evidence type="ECO:0000256" key="1">
    <source>
        <dbReference type="ARBA" id="ARBA00001163"/>
    </source>
</evidence>
<keyword evidence="6 9" id="KW-0456">Lyase</keyword>
<dbReference type="InterPro" id="IPR018020">
    <property type="entry name" value="OHCU_decarboxylase"/>
</dbReference>
<dbReference type="GO" id="GO:0019628">
    <property type="term" value="P:urate catabolic process"/>
    <property type="evidence" value="ECO:0007669"/>
    <property type="project" value="TreeGrafter"/>
</dbReference>
<evidence type="ECO:0000259" key="8">
    <source>
        <dbReference type="Pfam" id="PF09349"/>
    </source>
</evidence>
<dbReference type="GO" id="GO:0006144">
    <property type="term" value="P:purine nucleobase metabolic process"/>
    <property type="evidence" value="ECO:0007669"/>
    <property type="project" value="UniProtKB-KW"/>
</dbReference>
<comment type="pathway">
    <text evidence="2">Purine metabolism; urate degradation; (S)-allantoin from urate: step 3/3.</text>
</comment>
<dbReference type="Pfam" id="PF09349">
    <property type="entry name" value="OHCU_decarbox"/>
    <property type="match status" value="2"/>
</dbReference>
<accession>A0A4U0S2Y3</accession>
<dbReference type="NCBIfam" id="NF010372">
    <property type="entry name" value="PRK13798.1"/>
    <property type="match status" value="1"/>
</dbReference>
<sequence length="225" mass="22625">MSSDTPAVPPKLPPQTRGAATPHPGLARLNAAPDCVAESILLTCCGSHRWARRVAAHRPYPDLSALLAAADEAAYDLAAADLTEALAAEAGVIPAPAPSAACLAAAAAPTAPTAHPMRTGTGAGLPGIATSAPPPRGSLAAHTALRAAHAAYEARFGHVFIVSVDGHDPDETLSTVLASIRARLSNDPDEERSVAAEELRRIARGRLAVLAGTPPGAPGTAPGPV</sequence>
<evidence type="ECO:0000256" key="4">
    <source>
        <dbReference type="ARBA" id="ARBA00022631"/>
    </source>
</evidence>
<keyword evidence="10" id="KW-1185">Reference proteome</keyword>
<organism evidence="9 10">
    <name type="scientific">Actinacidiphila oryziradicis</name>
    <dbReference type="NCBI Taxonomy" id="2571141"/>
    <lineage>
        <taxon>Bacteria</taxon>
        <taxon>Bacillati</taxon>
        <taxon>Actinomycetota</taxon>
        <taxon>Actinomycetes</taxon>
        <taxon>Kitasatosporales</taxon>
        <taxon>Streptomycetaceae</taxon>
        <taxon>Actinacidiphila</taxon>
    </lineage>
</organism>
<evidence type="ECO:0000256" key="3">
    <source>
        <dbReference type="ARBA" id="ARBA00012257"/>
    </source>
</evidence>
<dbReference type="EMBL" id="SUMC01000053">
    <property type="protein sequence ID" value="TKA03284.1"/>
    <property type="molecule type" value="Genomic_DNA"/>
</dbReference>
<evidence type="ECO:0000313" key="9">
    <source>
        <dbReference type="EMBL" id="TKA03284.1"/>
    </source>
</evidence>
<gene>
    <name evidence="9" type="ORF">FCI23_36125</name>
</gene>
<dbReference type="OrthoDB" id="4303574at2"/>
<feature type="domain" description="Oxo-4-hydroxy-4-carboxy-5-ureidoimidazoline decarboxylase" evidence="8">
    <location>
        <begin position="140"/>
        <end position="208"/>
    </location>
</feature>
<dbReference type="AlphaFoldDB" id="A0A4U0S2Y3"/>
<keyword evidence="4" id="KW-0659">Purine metabolism</keyword>
<evidence type="ECO:0000256" key="7">
    <source>
        <dbReference type="SAM" id="MobiDB-lite"/>
    </source>
</evidence>
<comment type="caution">
    <text evidence="9">The sequence shown here is derived from an EMBL/GenBank/DDBJ whole genome shotgun (WGS) entry which is preliminary data.</text>
</comment>
<dbReference type="PANTHER" id="PTHR43466">
    <property type="entry name" value="2-OXO-4-HYDROXY-4-CARBOXY-5-UREIDOIMIDAZOLINE DECARBOXYLASE-RELATED"/>
    <property type="match status" value="1"/>
</dbReference>
<dbReference type="Gene3D" id="1.10.3330.10">
    <property type="entry name" value="Oxo-4-hydroxy-4-carboxy-5-ureidoimidazoline decarboxylase"/>
    <property type="match status" value="1"/>
</dbReference>
<dbReference type="PANTHER" id="PTHR43466:SF1">
    <property type="entry name" value="2-OXO-4-HYDROXY-4-CARBOXY-5-UREIDOIMIDAZOLINE DECARBOXYLASE-RELATED"/>
    <property type="match status" value="1"/>
</dbReference>